<proteinExistence type="predicted"/>
<keyword evidence="2" id="KW-1185">Reference proteome</keyword>
<evidence type="ECO:0000313" key="2">
    <source>
        <dbReference type="Proteomes" id="UP000824881"/>
    </source>
</evidence>
<dbReference type="EMBL" id="WQMT02000009">
    <property type="protein sequence ID" value="KAG9218526.1"/>
    <property type="molecule type" value="Genomic_DNA"/>
</dbReference>
<reference evidence="1 2" key="1">
    <citation type="journal article" date="2021" name="Appl. Environ. Microbiol.">
        <title>Genetic linkage and physical mapping for an oyster mushroom Pleurotus cornucopiae and QTL analysis for the trait cap color.</title>
        <authorList>
            <person name="Zhang Y."/>
            <person name="Gao W."/>
            <person name="Sonnenberg A."/>
            <person name="Chen Q."/>
            <person name="Zhang J."/>
            <person name="Huang C."/>
        </authorList>
    </citation>
    <scope>NUCLEOTIDE SEQUENCE [LARGE SCALE GENOMIC DNA]</scope>
    <source>
        <strain evidence="1">CCMSSC00406</strain>
    </source>
</reference>
<protein>
    <submittedName>
        <fullName evidence="1">Uncharacterized protein</fullName>
    </submittedName>
</protein>
<sequence>MSKVLAVKGLADILTALILVVKPAFIYDSVPTRAVASFTGLHLSNAEVAPGFNQAIACMVAAVGVGHIVASRCSPDARVPIFAMNLTWATLNLLTCVMPQAWEIGSATQLMSALNHTAFSLAMYFTDPVFRAKTLDLEQPFGARYALGGGN</sequence>
<dbReference type="Proteomes" id="UP000824881">
    <property type="component" value="Unassembled WGS sequence"/>
</dbReference>
<accession>A0ACB7IND9</accession>
<organism evidence="1 2">
    <name type="scientific">Pleurotus cornucopiae</name>
    <name type="common">Cornucopia mushroom</name>
    <dbReference type="NCBI Taxonomy" id="5321"/>
    <lineage>
        <taxon>Eukaryota</taxon>
        <taxon>Fungi</taxon>
        <taxon>Dikarya</taxon>
        <taxon>Basidiomycota</taxon>
        <taxon>Agaricomycotina</taxon>
        <taxon>Agaricomycetes</taxon>
        <taxon>Agaricomycetidae</taxon>
        <taxon>Agaricales</taxon>
        <taxon>Pleurotineae</taxon>
        <taxon>Pleurotaceae</taxon>
        <taxon>Pleurotus</taxon>
    </lineage>
</organism>
<evidence type="ECO:0000313" key="1">
    <source>
        <dbReference type="EMBL" id="KAG9218526.1"/>
    </source>
</evidence>
<comment type="caution">
    <text evidence="1">The sequence shown here is derived from an EMBL/GenBank/DDBJ whole genome shotgun (WGS) entry which is preliminary data.</text>
</comment>
<gene>
    <name evidence="1" type="ORF">CCMSSC00406_0001360</name>
</gene>
<name>A0ACB7IND9_PLECO</name>